<accession>A0ABY6TYC3</accession>
<evidence type="ECO:0008006" key="3">
    <source>
        <dbReference type="Google" id="ProtNLM"/>
    </source>
</evidence>
<name>A0ABY6TYC3_BIOOC</name>
<dbReference type="EMBL" id="CABFNS010000698">
    <property type="protein sequence ID" value="VUC22876.1"/>
    <property type="molecule type" value="Genomic_DNA"/>
</dbReference>
<organism evidence="1 2">
    <name type="scientific">Bionectria ochroleuca</name>
    <name type="common">Gliocladium roseum</name>
    <dbReference type="NCBI Taxonomy" id="29856"/>
    <lineage>
        <taxon>Eukaryota</taxon>
        <taxon>Fungi</taxon>
        <taxon>Dikarya</taxon>
        <taxon>Ascomycota</taxon>
        <taxon>Pezizomycotina</taxon>
        <taxon>Sordariomycetes</taxon>
        <taxon>Hypocreomycetidae</taxon>
        <taxon>Hypocreales</taxon>
        <taxon>Bionectriaceae</taxon>
        <taxon>Clonostachys</taxon>
    </lineage>
</organism>
<sequence>MEADPLAGIDQVEWSEVDHAYGEATDVPNILRDLQSPDKDTHQSALYRLYGNIYHQGSRYTATPLTIAFLYRLIDSPHTPARGDLLLLMASLAFGLNSDELPLGTDIAHQRKQVAELREDPNRAEVIKEGLDKFLSDVSSEEQKKYLESYIQSLRASGTPEDEADWWSPEVRSYNAVQNGLDTAYRCLKDDSAEVRASAAYLLAWFPDKSRDNEPHLMEMLEREKTPTAQATAIISLATLQAMKKDFSETRITRRLRGIRSQSSSCLVTWASSFSLVKLRVNTEEQLSEVMKVFTGEDQYPERLEEELEEGNFPFLDGRSRVLGSLAARELQHLKGSKHPEIVKAITSAISSNRGLDLVTLSSALLNIAFDGVKPDSEPDFDDLNDLQQEVMRALNTRLEKRVQYGNFRMVLQSWNLPSLAEDFQVFIKHPDAFQSRL</sequence>
<dbReference type="Gene3D" id="1.25.10.10">
    <property type="entry name" value="Leucine-rich Repeat Variant"/>
    <property type="match status" value="1"/>
</dbReference>
<evidence type="ECO:0000313" key="2">
    <source>
        <dbReference type="Proteomes" id="UP000766486"/>
    </source>
</evidence>
<reference evidence="1 2" key="1">
    <citation type="submission" date="2019-06" db="EMBL/GenBank/DDBJ databases">
        <authorList>
            <person name="Broberg M."/>
        </authorList>
    </citation>
    <scope>NUCLEOTIDE SEQUENCE [LARGE SCALE GENOMIC DNA]</scope>
</reference>
<protein>
    <recommendedName>
        <fullName evidence="3">Clathrin/coatomer adaptor adaptin-like N-terminal domain-containing protein</fullName>
    </recommendedName>
</protein>
<keyword evidence="2" id="KW-1185">Reference proteome</keyword>
<dbReference type="Proteomes" id="UP000766486">
    <property type="component" value="Unassembled WGS sequence"/>
</dbReference>
<gene>
    <name evidence="1" type="ORF">CLO192961_LOCUS98131</name>
</gene>
<dbReference type="InterPro" id="IPR016024">
    <property type="entry name" value="ARM-type_fold"/>
</dbReference>
<proteinExistence type="predicted"/>
<evidence type="ECO:0000313" key="1">
    <source>
        <dbReference type="EMBL" id="VUC22876.1"/>
    </source>
</evidence>
<comment type="caution">
    <text evidence="1">The sequence shown here is derived from an EMBL/GenBank/DDBJ whole genome shotgun (WGS) entry which is preliminary data.</text>
</comment>
<dbReference type="InterPro" id="IPR011989">
    <property type="entry name" value="ARM-like"/>
</dbReference>
<dbReference type="SUPFAM" id="SSF48371">
    <property type="entry name" value="ARM repeat"/>
    <property type="match status" value="1"/>
</dbReference>